<dbReference type="Proteomes" id="UP000199249">
    <property type="component" value="Unassembled WGS sequence"/>
</dbReference>
<evidence type="ECO:0000313" key="3">
    <source>
        <dbReference type="Proteomes" id="UP000199249"/>
    </source>
</evidence>
<evidence type="ECO:0000313" key="2">
    <source>
        <dbReference type="EMBL" id="SDX89961.1"/>
    </source>
</evidence>
<keyword evidence="1" id="KW-0732">Signal</keyword>
<dbReference type="RefSeq" id="WP_092738761.1">
    <property type="nucleotide sequence ID" value="NZ_FNOV01000004.1"/>
</dbReference>
<feature type="chain" id="PRO_5011667787" evidence="1">
    <location>
        <begin position="20"/>
        <end position="541"/>
    </location>
</feature>
<keyword evidence="3" id="KW-1185">Reference proteome</keyword>
<dbReference type="EMBL" id="FNOV01000004">
    <property type="protein sequence ID" value="SDX89961.1"/>
    <property type="molecule type" value="Genomic_DNA"/>
</dbReference>
<feature type="signal peptide" evidence="1">
    <location>
        <begin position="1"/>
        <end position="19"/>
    </location>
</feature>
<accession>A0A1H3FG43</accession>
<evidence type="ECO:0000256" key="1">
    <source>
        <dbReference type="SAM" id="SignalP"/>
    </source>
</evidence>
<dbReference type="STRING" id="651662.SAMN04488069_10460"/>
<sequence>MRYVLLFFCLLSATPGLLAQKSKAEKPPFEPRQHLRTELPLEYFSSEVQVQPLAEDSSVVLLVEKDGRLTSRSVYYFQKLDYQLQPGPARPLEVPRGYAFQRMCAEGTDVYALFSGPVEGTLWLAAFDTRTGELATGEFKTKRARQVHGLTALDGNLFATVEVDQHLTVLLLNPRTAQFQFLPSVYEPLPARFTLVADSTTRRAELILSENNGFKSRLQLKQLDNQGQLLHSEFVQAGSERGLLDAQLSSGDSAARVLAGTYTLRDSRFSQGLFAADLTSGITVTGQRRSLRFYDFLNFKHFFDFMKPAQIARLRQRQAKLRQMSRQKRHRYQLLMHDMLPTPNGFVLVAEVYYARYSGGYSNYGLPGGYGYGGLPYGGYGLGGFGYPSRYNSVNSSSRPANGYHFSHAIVCGFDRQGNLMWDNAFLLDDINRYQLEETIVLRPLADGRMVMAYLKDDKLYYKLVDQTKPSPNDWQVRLRTTPPAAAAATNTDGTGEKVLNTNQEHLLPWYGSHFLAVGYQIIRPEHGPVRDVFFLNGLAF</sequence>
<reference evidence="3" key="1">
    <citation type="submission" date="2016-10" db="EMBL/GenBank/DDBJ databases">
        <authorList>
            <person name="Varghese N."/>
            <person name="Submissions S."/>
        </authorList>
    </citation>
    <scope>NUCLEOTIDE SEQUENCE [LARGE SCALE GENOMIC DNA]</scope>
    <source>
        <strain evidence="3">CGMCC 1.8975</strain>
    </source>
</reference>
<dbReference type="OrthoDB" id="1059469at2"/>
<organism evidence="2 3">
    <name type="scientific">Hymenobacter psychrophilus</name>
    <dbReference type="NCBI Taxonomy" id="651662"/>
    <lineage>
        <taxon>Bacteria</taxon>
        <taxon>Pseudomonadati</taxon>
        <taxon>Bacteroidota</taxon>
        <taxon>Cytophagia</taxon>
        <taxon>Cytophagales</taxon>
        <taxon>Hymenobacteraceae</taxon>
        <taxon>Hymenobacter</taxon>
    </lineage>
</organism>
<proteinExistence type="predicted"/>
<name>A0A1H3FG43_9BACT</name>
<gene>
    <name evidence="2" type="ORF">SAMN04488069_10460</name>
</gene>
<dbReference type="AlphaFoldDB" id="A0A1H3FG43"/>
<protein>
    <submittedName>
        <fullName evidence="2">Uncharacterized protein</fullName>
    </submittedName>
</protein>